<organism evidence="2 3">
    <name type="scientific">Rhizobium oryziradicis</name>
    <dbReference type="NCBI Taxonomy" id="1867956"/>
    <lineage>
        <taxon>Bacteria</taxon>
        <taxon>Pseudomonadati</taxon>
        <taxon>Pseudomonadota</taxon>
        <taxon>Alphaproteobacteria</taxon>
        <taxon>Hyphomicrobiales</taxon>
        <taxon>Rhizobiaceae</taxon>
        <taxon>Rhizobium/Agrobacterium group</taxon>
        <taxon>Rhizobium</taxon>
    </lineage>
</organism>
<dbReference type="InterPro" id="IPR039448">
    <property type="entry name" value="Beta_helix"/>
</dbReference>
<dbReference type="OrthoDB" id="7200459at2"/>
<dbReference type="EMBL" id="MKIM01000025">
    <property type="protein sequence ID" value="OLP45196.1"/>
    <property type="molecule type" value="Genomic_DNA"/>
</dbReference>
<keyword evidence="3" id="KW-1185">Reference proteome</keyword>
<dbReference type="STRING" id="1867956.BJF95_17895"/>
<dbReference type="InterPro" id="IPR006626">
    <property type="entry name" value="PbH1"/>
</dbReference>
<proteinExistence type="predicted"/>
<dbReference type="InterPro" id="IPR012334">
    <property type="entry name" value="Pectin_lyas_fold"/>
</dbReference>
<comment type="caution">
    <text evidence="2">The sequence shown here is derived from an EMBL/GenBank/DDBJ whole genome shotgun (WGS) entry which is preliminary data.</text>
</comment>
<protein>
    <recommendedName>
        <fullName evidence="1">Right handed beta helix domain-containing protein</fullName>
    </recommendedName>
</protein>
<dbReference type="Proteomes" id="UP000186894">
    <property type="component" value="Unassembled WGS sequence"/>
</dbReference>
<dbReference type="SUPFAM" id="SSF51126">
    <property type="entry name" value="Pectin lyase-like"/>
    <property type="match status" value="1"/>
</dbReference>
<gene>
    <name evidence="2" type="ORF">BJF95_17895</name>
</gene>
<evidence type="ECO:0000313" key="2">
    <source>
        <dbReference type="EMBL" id="OLP45196.1"/>
    </source>
</evidence>
<dbReference type="RefSeq" id="WP_139317446.1">
    <property type="nucleotide sequence ID" value="NZ_MKIM01000025.1"/>
</dbReference>
<evidence type="ECO:0000313" key="3">
    <source>
        <dbReference type="Proteomes" id="UP000186894"/>
    </source>
</evidence>
<reference evidence="2 3" key="1">
    <citation type="submission" date="2016-09" db="EMBL/GenBank/DDBJ databases">
        <title>Rhizobium oryziradicis sp. nov., isolated from the root of rice.</title>
        <authorList>
            <person name="Zhao J."/>
            <person name="Zhang X."/>
        </authorList>
    </citation>
    <scope>NUCLEOTIDE SEQUENCE [LARGE SCALE GENOMIC DNA]</scope>
    <source>
        <strain evidence="2 3">N19</strain>
    </source>
</reference>
<dbReference type="SMART" id="SM00710">
    <property type="entry name" value="PbH1"/>
    <property type="match status" value="5"/>
</dbReference>
<name>A0A1Q8ZTA6_9HYPH</name>
<feature type="domain" description="Right handed beta helix" evidence="1">
    <location>
        <begin position="153"/>
        <end position="298"/>
    </location>
</feature>
<dbReference type="AlphaFoldDB" id="A0A1Q8ZTA6"/>
<evidence type="ECO:0000259" key="1">
    <source>
        <dbReference type="Pfam" id="PF13229"/>
    </source>
</evidence>
<dbReference type="Gene3D" id="2.160.20.10">
    <property type="entry name" value="Single-stranded right-handed beta-helix, Pectin lyase-like"/>
    <property type="match status" value="1"/>
</dbReference>
<sequence>MKTSILARAQEAKLMAKPVYTAFLALLLHSGWSVSVDAATATRGLPGAVPCSAELYETLRAVPDDVSLVQPVACKVDLTRDDMVTTNIAFLGAHASGASLDCHGGIIGIPGRVPKGTPPTIQIRSVKDEQGKWNVPRNITIRNCRIYGSIRISGLGINGEAENVRQSSLNRNHTEFAQASAPSNIVLENLTIVADGPTPVFIAPGVTKVTLSHSVISGFTNGTAVYLDSETGHNVISGNRFEVTTKSREVMSVDGSAHNVIENNSFTNPEHGGIYLYRNCGQGGTIRHQTPQHNRISGNTFVYQDLPHPKPAVWLNAHEAWQNFYCNNDPPAPFGSGADNRSFADFNTVTNNQIVGGDAKLILDNGKNNNLSGNIQKAK</sequence>
<dbReference type="InterPro" id="IPR011050">
    <property type="entry name" value="Pectin_lyase_fold/virulence"/>
</dbReference>
<accession>A0A1Q8ZTA6</accession>
<dbReference type="Pfam" id="PF13229">
    <property type="entry name" value="Beta_helix"/>
    <property type="match status" value="1"/>
</dbReference>